<keyword evidence="3" id="KW-1185">Reference proteome</keyword>
<evidence type="ECO:0000256" key="1">
    <source>
        <dbReference type="SAM" id="MobiDB-lite"/>
    </source>
</evidence>
<feature type="region of interest" description="Disordered" evidence="1">
    <location>
        <begin position="1"/>
        <end position="68"/>
    </location>
</feature>
<dbReference type="Proteomes" id="UP000218811">
    <property type="component" value="Unassembled WGS sequence"/>
</dbReference>
<evidence type="ECO:0000313" key="3">
    <source>
        <dbReference type="Proteomes" id="UP000218811"/>
    </source>
</evidence>
<dbReference type="EMBL" id="KB468168">
    <property type="protein sequence ID" value="PCH44891.1"/>
    <property type="molecule type" value="Genomic_DNA"/>
</dbReference>
<sequence>MTGCMADTARIQRRESDASEEALDQGTMVGKAVQTSANTDDSEGDSDSGAAKSQTEGCEVSSGSICQT</sequence>
<organism evidence="2 3">
    <name type="scientific">Wolfiporia cocos (strain MD-104)</name>
    <name type="common">Brown rot fungus</name>
    <dbReference type="NCBI Taxonomy" id="742152"/>
    <lineage>
        <taxon>Eukaryota</taxon>
        <taxon>Fungi</taxon>
        <taxon>Dikarya</taxon>
        <taxon>Basidiomycota</taxon>
        <taxon>Agaricomycotina</taxon>
        <taxon>Agaricomycetes</taxon>
        <taxon>Polyporales</taxon>
        <taxon>Phaeolaceae</taxon>
        <taxon>Wolfiporia</taxon>
    </lineage>
</organism>
<name>A0A2H3JSH0_WOLCO</name>
<evidence type="ECO:0000313" key="2">
    <source>
        <dbReference type="EMBL" id="PCH44891.1"/>
    </source>
</evidence>
<accession>A0A2H3JSH0</accession>
<gene>
    <name evidence="2" type="ORF">WOLCODRAFT_27132</name>
</gene>
<proteinExistence type="predicted"/>
<protein>
    <submittedName>
        <fullName evidence="2">Uncharacterized protein</fullName>
    </submittedName>
</protein>
<reference evidence="2 3" key="1">
    <citation type="journal article" date="2012" name="Science">
        <title>The Paleozoic origin of enzymatic lignin decomposition reconstructed from 31 fungal genomes.</title>
        <authorList>
            <person name="Floudas D."/>
            <person name="Binder M."/>
            <person name="Riley R."/>
            <person name="Barry K."/>
            <person name="Blanchette R.A."/>
            <person name="Henrissat B."/>
            <person name="Martinez A.T."/>
            <person name="Otillar R."/>
            <person name="Spatafora J.W."/>
            <person name="Yadav J.S."/>
            <person name="Aerts A."/>
            <person name="Benoit I."/>
            <person name="Boyd A."/>
            <person name="Carlson A."/>
            <person name="Copeland A."/>
            <person name="Coutinho P.M."/>
            <person name="de Vries R.P."/>
            <person name="Ferreira P."/>
            <person name="Findley K."/>
            <person name="Foster B."/>
            <person name="Gaskell J."/>
            <person name="Glotzer D."/>
            <person name="Gorecki P."/>
            <person name="Heitman J."/>
            <person name="Hesse C."/>
            <person name="Hori C."/>
            <person name="Igarashi K."/>
            <person name="Jurgens J.A."/>
            <person name="Kallen N."/>
            <person name="Kersten P."/>
            <person name="Kohler A."/>
            <person name="Kuees U."/>
            <person name="Kumar T.K.A."/>
            <person name="Kuo A."/>
            <person name="LaButti K."/>
            <person name="Larrondo L.F."/>
            <person name="Lindquist E."/>
            <person name="Ling A."/>
            <person name="Lombard V."/>
            <person name="Lucas S."/>
            <person name="Lundell T."/>
            <person name="Martin R."/>
            <person name="McLaughlin D.J."/>
            <person name="Morgenstern I."/>
            <person name="Morin E."/>
            <person name="Murat C."/>
            <person name="Nagy L.G."/>
            <person name="Nolan M."/>
            <person name="Ohm R.A."/>
            <person name="Patyshakuliyeva A."/>
            <person name="Rokas A."/>
            <person name="Ruiz-Duenas F.J."/>
            <person name="Sabat G."/>
            <person name="Salamov A."/>
            <person name="Samejima M."/>
            <person name="Schmutz J."/>
            <person name="Slot J.C."/>
            <person name="St John F."/>
            <person name="Stenlid J."/>
            <person name="Sun H."/>
            <person name="Sun S."/>
            <person name="Syed K."/>
            <person name="Tsang A."/>
            <person name="Wiebenga A."/>
            <person name="Young D."/>
            <person name="Pisabarro A."/>
            <person name="Eastwood D.C."/>
            <person name="Martin F."/>
            <person name="Cullen D."/>
            <person name="Grigoriev I.V."/>
            <person name="Hibbett D.S."/>
        </authorList>
    </citation>
    <scope>NUCLEOTIDE SEQUENCE [LARGE SCALE GENOMIC DNA]</scope>
    <source>
        <strain evidence="2 3">MD-104</strain>
    </source>
</reference>
<dbReference type="AlphaFoldDB" id="A0A2H3JSH0"/>